<dbReference type="PANTHER" id="PTHR31286:SF165">
    <property type="entry name" value="DUF4283 DOMAIN-CONTAINING PROTEIN"/>
    <property type="match status" value="1"/>
</dbReference>
<dbReference type="Proteomes" id="UP001552299">
    <property type="component" value="Unassembled WGS sequence"/>
</dbReference>
<protein>
    <recommendedName>
        <fullName evidence="3">DUF4283 domain-containing protein</fullName>
    </recommendedName>
</protein>
<evidence type="ECO:0000313" key="2">
    <source>
        <dbReference type="Proteomes" id="UP001552299"/>
    </source>
</evidence>
<accession>A0ABD0V401</accession>
<proteinExistence type="predicted"/>
<comment type="caution">
    <text evidence="1">The sequence shown here is derived from an EMBL/GenBank/DDBJ whole genome shotgun (WGS) entry which is preliminary data.</text>
</comment>
<reference evidence="1 2" key="1">
    <citation type="journal article" date="2024" name="Plant Biotechnol. J.">
        <title>Dendrobium thyrsiflorum genome and its molecular insights into genes involved in important horticultural traits.</title>
        <authorList>
            <person name="Chen B."/>
            <person name="Wang J.Y."/>
            <person name="Zheng P.J."/>
            <person name="Li K.L."/>
            <person name="Liang Y.M."/>
            <person name="Chen X.F."/>
            <person name="Zhang C."/>
            <person name="Zhao X."/>
            <person name="He X."/>
            <person name="Zhang G.Q."/>
            <person name="Liu Z.J."/>
            <person name="Xu Q."/>
        </authorList>
    </citation>
    <scope>NUCLEOTIDE SEQUENCE [LARGE SCALE GENOMIC DNA]</scope>
    <source>
        <strain evidence="1">GZMU011</strain>
    </source>
</reference>
<sequence length="264" mass="29634">MDSLSDFPPVKSYMKDSVVKGFSPPGMKAWNGILTSRQSSLKTFHVSYVPSFDNLATFSEGDISTASEKWDLTLVGYSLGKRPYFEALKSSMQKVWKLKVCWTPEGISKIASLIGIPLSVDSLTAEQIQLTFTRVCVLITKDSRLPEQVNIYIAGNIIPIKVAYDWKPTPCQSCGSIVHTSSLCPSKPKEDGEKQVIIPESIRGRSKSRKHWKEVPKSDPWCLGRFIHEIITSSNLHLASSNHKDKVRDWISLNSHSEPRMLDH</sequence>
<evidence type="ECO:0000313" key="1">
    <source>
        <dbReference type="EMBL" id="KAL0917332.1"/>
    </source>
</evidence>
<evidence type="ECO:0008006" key="3">
    <source>
        <dbReference type="Google" id="ProtNLM"/>
    </source>
</evidence>
<organism evidence="1 2">
    <name type="scientific">Dendrobium thyrsiflorum</name>
    <name type="common">Pinecone-like raceme dendrobium</name>
    <name type="synonym">Orchid</name>
    <dbReference type="NCBI Taxonomy" id="117978"/>
    <lineage>
        <taxon>Eukaryota</taxon>
        <taxon>Viridiplantae</taxon>
        <taxon>Streptophyta</taxon>
        <taxon>Embryophyta</taxon>
        <taxon>Tracheophyta</taxon>
        <taxon>Spermatophyta</taxon>
        <taxon>Magnoliopsida</taxon>
        <taxon>Liliopsida</taxon>
        <taxon>Asparagales</taxon>
        <taxon>Orchidaceae</taxon>
        <taxon>Epidendroideae</taxon>
        <taxon>Malaxideae</taxon>
        <taxon>Dendrobiinae</taxon>
        <taxon>Dendrobium</taxon>
    </lineage>
</organism>
<dbReference type="InterPro" id="IPR040256">
    <property type="entry name" value="At4g02000-like"/>
</dbReference>
<dbReference type="AlphaFoldDB" id="A0ABD0V401"/>
<dbReference type="PANTHER" id="PTHR31286">
    <property type="entry name" value="GLYCINE-RICH CELL WALL STRUCTURAL PROTEIN 1.8-LIKE"/>
    <property type="match status" value="1"/>
</dbReference>
<keyword evidence="2" id="KW-1185">Reference proteome</keyword>
<name>A0ABD0V401_DENTH</name>
<dbReference type="EMBL" id="JANQDX010000010">
    <property type="protein sequence ID" value="KAL0917332.1"/>
    <property type="molecule type" value="Genomic_DNA"/>
</dbReference>
<gene>
    <name evidence="1" type="ORF">M5K25_012387</name>
</gene>